<dbReference type="InterPro" id="IPR045117">
    <property type="entry name" value="ATXN2-like"/>
</dbReference>
<feature type="region of interest" description="Disordered" evidence="1">
    <location>
        <begin position="301"/>
        <end position="363"/>
    </location>
</feature>
<feature type="region of interest" description="Disordered" evidence="1">
    <location>
        <begin position="772"/>
        <end position="816"/>
    </location>
</feature>
<feature type="compositionally biased region" description="Basic and acidic residues" evidence="1">
    <location>
        <begin position="589"/>
        <end position="623"/>
    </location>
</feature>
<feature type="compositionally biased region" description="Basic and acidic residues" evidence="1">
    <location>
        <begin position="393"/>
        <end position="406"/>
    </location>
</feature>
<feature type="compositionally biased region" description="Polar residues" evidence="1">
    <location>
        <begin position="792"/>
        <end position="804"/>
    </location>
</feature>
<feature type="compositionally biased region" description="Polar residues" evidence="1">
    <location>
        <begin position="489"/>
        <end position="502"/>
    </location>
</feature>
<dbReference type="InterPro" id="IPR009604">
    <property type="entry name" value="LsmAD_domain"/>
</dbReference>
<feature type="compositionally biased region" description="Basic and acidic residues" evidence="1">
    <location>
        <begin position="218"/>
        <end position="230"/>
    </location>
</feature>
<feature type="domain" description="LsmAD" evidence="2">
    <location>
        <begin position="175"/>
        <end position="245"/>
    </location>
</feature>
<dbReference type="EMBL" id="CAXHTA020000021">
    <property type="protein sequence ID" value="CAL5229856.1"/>
    <property type="molecule type" value="Genomic_DNA"/>
</dbReference>
<dbReference type="InterPro" id="IPR025852">
    <property type="entry name" value="SM_dom_ATX"/>
</dbReference>
<evidence type="ECO:0000259" key="2">
    <source>
        <dbReference type="SMART" id="SM01272"/>
    </source>
</evidence>
<feature type="region of interest" description="Disordered" evidence="1">
    <location>
        <begin position="393"/>
        <end position="664"/>
    </location>
</feature>
<reference evidence="3 4" key="1">
    <citation type="submission" date="2024-06" db="EMBL/GenBank/DDBJ databases">
        <authorList>
            <person name="Kraege A."/>
            <person name="Thomma B."/>
        </authorList>
    </citation>
    <scope>NUCLEOTIDE SEQUENCE [LARGE SCALE GENOMIC DNA]</scope>
</reference>
<feature type="compositionally biased region" description="Basic and acidic residues" evidence="1">
    <location>
        <begin position="319"/>
        <end position="332"/>
    </location>
</feature>
<keyword evidence="4" id="KW-1185">Reference proteome</keyword>
<evidence type="ECO:0000313" key="4">
    <source>
        <dbReference type="Proteomes" id="UP001497392"/>
    </source>
</evidence>
<feature type="region of interest" description="Disordered" evidence="1">
    <location>
        <begin position="108"/>
        <end position="135"/>
    </location>
</feature>
<feature type="compositionally biased region" description="Polar residues" evidence="1">
    <location>
        <begin position="541"/>
        <end position="558"/>
    </location>
</feature>
<dbReference type="Proteomes" id="UP001497392">
    <property type="component" value="Unassembled WGS sequence"/>
</dbReference>
<gene>
    <name evidence="3" type="primary">g13266</name>
    <name evidence="3" type="ORF">VP750_LOCUS11762</name>
</gene>
<organism evidence="3 4">
    <name type="scientific">Coccomyxa viridis</name>
    <dbReference type="NCBI Taxonomy" id="1274662"/>
    <lineage>
        <taxon>Eukaryota</taxon>
        <taxon>Viridiplantae</taxon>
        <taxon>Chlorophyta</taxon>
        <taxon>core chlorophytes</taxon>
        <taxon>Trebouxiophyceae</taxon>
        <taxon>Trebouxiophyceae incertae sedis</taxon>
        <taxon>Coccomyxaceae</taxon>
        <taxon>Coccomyxa</taxon>
    </lineage>
</organism>
<evidence type="ECO:0000256" key="1">
    <source>
        <dbReference type="SAM" id="MobiDB-lite"/>
    </source>
</evidence>
<feature type="compositionally biased region" description="Low complexity" evidence="1">
    <location>
        <begin position="467"/>
        <end position="484"/>
    </location>
</feature>
<feature type="compositionally biased region" description="Basic and acidic residues" evidence="1">
    <location>
        <begin position="126"/>
        <end position="135"/>
    </location>
</feature>
<proteinExistence type="predicted"/>
<dbReference type="PANTHER" id="PTHR12854:SF7">
    <property type="entry name" value="ATAXIN-2 HOMOLOG"/>
    <property type="match status" value="1"/>
</dbReference>
<accession>A0ABP1GGH3</accession>
<feature type="compositionally biased region" description="Low complexity" evidence="1">
    <location>
        <begin position="640"/>
        <end position="660"/>
    </location>
</feature>
<feature type="compositionally biased region" description="Low complexity" evidence="1">
    <location>
        <begin position="511"/>
        <end position="528"/>
    </location>
</feature>
<feature type="region of interest" description="Disordered" evidence="1">
    <location>
        <begin position="213"/>
        <end position="239"/>
    </location>
</feature>
<comment type="caution">
    <text evidence="3">The sequence shown here is derived from an EMBL/GenBank/DDBJ whole genome shotgun (WGS) entry which is preliminary data.</text>
</comment>
<dbReference type="Pfam" id="PF14438">
    <property type="entry name" value="SM-ATX"/>
    <property type="match status" value="1"/>
</dbReference>
<dbReference type="Pfam" id="PF06741">
    <property type="entry name" value="LsmAD"/>
    <property type="match status" value="1"/>
</dbReference>
<feature type="region of interest" description="Disordered" evidence="1">
    <location>
        <begin position="266"/>
        <end position="289"/>
    </location>
</feature>
<protein>
    <submittedName>
        <fullName evidence="3">G13266 protein</fullName>
    </submittedName>
</protein>
<dbReference type="PANTHER" id="PTHR12854">
    <property type="entry name" value="ATAXIN 2-RELATED"/>
    <property type="match status" value="1"/>
</dbReference>
<evidence type="ECO:0000313" key="3">
    <source>
        <dbReference type="EMBL" id="CAL5229856.1"/>
    </source>
</evidence>
<name>A0ABP1GGH3_9CHLO</name>
<sequence length="816" mass="85048">MAAVGQKKMKPHTKTIGFDAASKGDDRIAFVASALVGQKVEVQIANGTVYEGIVDSLQARSKHSQVTLCWAKAIRGPEASAQARPVKELVIKPEELVQIHASEVDLSPEALTGPTNGSGAFGTDSEISRGRGGVERELKRWEPEGLLANMSLDMPAGKGGRSGHWDQFEANRKMFQVKSTWDENLYTTKLDPTKIGISRDEADRLAREIEGSVAGNRHLAEERNQSRDTGEEMNEEELYSSVARGDAGYEEDSSKIDAANSATFGAAEDSGVDTEDGDPAGSGKSAWGNAGAGVAAVKGATRVPELERPGKVRTQPIAVDHRKEVNNIRRDLNTAGGSKGKDRSSPSSYGTPKGFRSPLSSPLVGNAAQLQGLNLEPGQPHIDKSLRKEFAEFKASKSAQKSERGFSHGAPGSAGSSFKGSEHPLSPGESMQADSGLSAGPTAPKRSFSFSSEASTGAQPPPPPSTTPSLTPASGSARPASSGHPPKPTSSKLNPNAKSFSFNPDAKEFKPTFSAATTPAGTPFATPGATPPATPGGASVASMSSLGGFRSNSTSSSHFPPIPASQYLASRSHVSHGTLHASPGGPQGRRSEPGGRMAQEREHGRSRDSEAGSHRGSHRDRSSDSGFASEAASRYPSGALAPMGSSGLPLSPSQGPLPAGNMPVNPMGAPWMQQPYVQQGQHFMPMMPPGHGSPQQGPLIPFPPNGRPGFGGPGVPLRPGQVAPPMQYMPGNIIYAPGMHSSPGMQSSPGVPRPHMFHPGMMPQGPHGVQMMPHMGGPGGPGPPMDGHVGASTHSSPEQRSRSSGPHGFQGQHRPG</sequence>
<dbReference type="SMART" id="SM01272">
    <property type="entry name" value="LsmAD"/>
    <property type="match status" value="1"/>
</dbReference>